<proteinExistence type="predicted"/>
<dbReference type="RefSeq" id="WP_068192352.1">
    <property type="nucleotide sequence ID" value="NZ_CP013909.1"/>
</dbReference>
<protein>
    <submittedName>
        <fullName evidence="1">Uncharacterized protein</fullName>
    </submittedName>
</protein>
<keyword evidence="2" id="KW-1185">Reference proteome</keyword>
<reference evidence="1 2" key="1">
    <citation type="submission" date="2015-12" db="EMBL/GenBank/DDBJ databases">
        <authorList>
            <person name="Shamseldin A."/>
            <person name="Moawad H."/>
            <person name="Abd El-Rahim W.M."/>
            <person name="Sadowsky M.J."/>
        </authorList>
    </citation>
    <scope>NUCLEOTIDE SEQUENCE [LARGE SCALE GENOMIC DNA]</scope>
    <source>
        <strain evidence="1 2">DG5B</strain>
    </source>
</reference>
<dbReference type="KEGG" id="hyg:AUC43_09545"/>
<gene>
    <name evidence="1" type="ORF">AUC43_09545</name>
</gene>
<evidence type="ECO:0000313" key="1">
    <source>
        <dbReference type="EMBL" id="ALW85317.1"/>
    </source>
</evidence>
<dbReference type="EMBL" id="CP013909">
    <property type="protein sequence ID" value="ALW85317.1"/>
    <property type="molecule type" value="Genomic_DNA"/>
</dbReference>
<dbReference type="AlphaFoldDB" id="A0A0U4AP42"/>
<dbReference type="Proteomes" id="UP000059542">
    <property type="component" value="Chromosome"/>
</dbReference>
<sequence length="516" mass="59397">MAATYVTNRVFNVPGKLADIPSMLCAFGFDEHSIHHHQDKYADFLSYLVTAPCFNRHLKPGDFVPVNQCVLKQKYGSRYVKDMLHNLTSTGVIECDGTADHRTGKSYGYRIAPDYVSKAVALSPFKPEVLAKRLDAWAALDLKGLRKERFLNRIHKDMKHLRIRHEAAHAHLDAIAAATGEFLFEHKFTLSVSHCPLKAYADLLDEAAAESPLIMLPERKEVAKRVRDAHKRGEFESTYYLVMQQSVRDALVANTIAVDMLRRLDTGLTQRPKVHRKIGRREEYFKEVDGEMVKKFRIVYYKDPTRQPHLARVYTFLTNLATHLRPFLYHVKHEDEVLVNLDIRNSQPFLLNVLLNHRYEGQQRPKDVRRYMRLTASGTFYELVARVHGLRAASSRERREFKSRFFGSVFFCKMEHTAGSQLGQWFMKHFPNVYELIAYNKREAYHNLAIEMQRIEANLVIDVVTTALQTKKIWCASIHDSIVCRPGDQEAVMAILADAFEQAAGIKPSIKPEPLK</sequence>
<organism evidence="1 2">
    <name type="scientific">Hymenobacter sedentarius</name>
    <dbReference type="NCBI Taxonomy" id="1411621"/>
    <lineage>
        <taxon>Bacteria</taxon>
        <taxon>Pseudomonadati</taxon>
        <taxon>Bacteroidota</taxon>
        <taxon>Cytophagia</taxon>
        <taxon>Cytophagales</taxon>
        <taxon>Hymenobacteraceae</taxon>
        <taxon>Hymenobacter</taxon>
    </lineage>
</organism>
<accession>A0A0U4AP42</accession>
<evidence type="ECO:0000313" key="2">
    <source>
        <dbReference type="Proteomes" id="UP000059542"/>
    </source>
</evidence>
<dbReference type="OrthoDB" id="882116at2"/>
<name>A0A0U4AP42_9BACT</name>